<dbReference type="GO" id="GO:0003677">
    <property type="term" value="F:DNA binding"/>
    <property type="evidence" value="ECO:0007669"/>
    <property type="project" value="InterPro"/>
</dbReference>
<dbReference type="Proteomes" id="UP000484076">
    <property type="component" value="Unassembled WGS sequence"/>
</dbReference>
<accession>A0A8X8H396</accession>
<dbReference type="GO" id="GO:0006313">
    <property type="term" value="P:DNA transposition"/>
    <property type="evidence" value="ECO:0007669"/>
    <property type="project" value="InterPro"/>
</dbReference>
<sequence length="116" mass="12372">MGTIVAATLMAELPEIGTTDRRKIAALAGLAPIARDSGQRNGRRVIGGGRATVRTVLYLAALHASRHSATFRAFRQKLQEAGKPVKAALTATARKLLSVLNSMVADGTYFREVQPT</sequence>
<dbReference type="PANTHER" id="PTHR33055:SF13">
    <property type="entry name" value="TRANSPOSASE"/>
    <property type="match status" value="1"/>
</dbReference>
<gene>
    <name evidence="2" type="ORF">GEU84_020725</name>
</gene>
<protein>
    <submittedName>
        <fullName evidence="2">IS110 family transposase</fullName>
    </submittedName>
</protein>
<reference evidence="2" key="1">
    <citation type="submission" date="2020-05" db="EMBL/GenBank/DDBJ databases">
        <title>Fertoebacter nigrum gen. nov., sp. nov., a new member of the family Rhodobacteraceae.</title>
        <authorList>
            <person name="Szuroczki S."/>
            <person name="Abbaszade G."/>
            <person name="Buni D."/>
            <person name="Schumann P."/>
            <person name="Toth E."/>
        </authorList>
    </citation>
    <scope>NUCLEOTIDE SEQUENCE</scope>
    <source>
        <strain evidence="2">RG-N-1a</strain>
    </source>
</reference>
<proteinExistence type="predicted"/>
<evidence type="ECO:0000313" key="2">
    <source>
        <dbReference type="EMBL" id="NUB46813.1"/>
    </source>
</evidence>
<dbReference type="EMBL" id="WHUT02000024">
    <property type="protein sequence ID" value="NUB46813.1"/>
    <property type="molecule type" value="Genomic_DNA"/>
</dbReference>
<feature type="domain" description="Transposase IS116/IS110/IS902 C-terminal" evidence="1">
    <location>
        <begin position="1"/>
        <end position="74"/>
    </location>
</feature>
<dbReference type="InterPro" id="IPR003346">
    <property type="entry name" value="Transposase_20"/>
</dbReference>
<comment type="caution">
    <text evidence="2">The sequence shown here is derived from an EMBL/GenBank/DDBJ whole genome shotgun (WGS) entry which is preliminary data.</text>
</comment>
<organism evidence="2 3">
    <name type="scientific">Fertoeibacter niger</name>
    <dbReference type="NCBI Taxonomy" id="2656921"/>
    <lineage>
        <taxon>Bacteria</taxon>
        <taxon>Pseudomonadati</taxon>
        <taxon>Pseudomonadota</taxon>
        <taxon>Alphaproteobacteria</taxon>
        <taxon>Rhodobacterales</taxon>
        <taxon>Paracoccaceae</taxon>
        <taxon>Fertoeibacter</taxon>
    </lineage>
</organism>
<dbReference type="GO" id="GO:0004803">
    <property type="term" value="F:transposase activity"/>
    <property type="evidence" value="ECO:0007669"/>
    <property type="project" value="InterPro"/>
</dbReference>
<keyword evidence="3" id="KW-1185">Reference proteome</keyword>
<dbReference type="AlphaFoldDB" id="A0A8X8H396"/>
<name>A0A8X8H396_9RHOB</name>
<evidence type="ECO:0000313" key="3">
    <source>
        <dbReference type="Proteomes" id="UP000484076"/>
    </source>
</evidence>
<evidence type="ECO:0000259" key="1">
    <source>
        <dbReference type="Pfam" id="PF02371"/>
    </source>
</evidence>
<dbReference type="InterPro" id="IPR047650">
    <property type="entry name" value="Transpos_IS110"/>
</dbReference>
<dbReference type="Pfam" id="PF02371">
    <property type="entry name" value="Transposase_20"/>
    <property type="match status" value="1"/>
</dbReference>
<dbReference type="PANTHER" id="PTHR33055">
    <property type="entry name" value="TRANSPOSASE FOR INSERTION SEQUENCE ELEMENT IS1111A"/>
    <property type="match status" value="1"/>
</dbReference>